<comment type="caution">
    <text evidence="4">The sequence shown here is derived from an EMBL/GenBank/DDBJ whole genome shotgun (WGS) entry which is preliminary data.</text>
</comment>
<protein>
    <recommendedName>
        <fullName evidence="3">DUF4878 domain-containing protein</fullName>
    </recommendedName>
</protein>
<name>A0ABP8YR33_9ACTN</name>
<keyword evidence="5" id="KW-1185">Reference proteome</keyword>
<keyword evidence="2" id="KW-1133">Transmembrane helix</keyword>
<evidence type="ECO:0000313" key="4">
    <source>
        <dbReference type="EMBL" id="GAA4737382.1"/>
    </source>
</evidence>
<dbReference type="Proteomes" id="UP001500822">
    <property type="component" value="Unassembled WGS sequence"/>
</dbReference>
<feature type="region of interest" description="Disordered" evidence="1">
    <location>
        <begin position="265"/>
        <end position="291"/>
    </location>
</feature>
<feature type="domain" description="DUF4878" evidence="3">
    <location>
        <begin position="329"/>
        <end position="429"/>
    </location>
</feature>
<keyword evidence="2" id="KW-0472">Membrane</keyword>
<accession>A0ABP8YR33</accession>
<feature type="compositionally biased region" description="Low complexity" evidence="1">
    <location>
        <begin position="81"/>
        <end position="91"/>
    </location>
</feature>
<dbReference type="Gene3D" id="3.10.450.50">
    <property type="match status" value="1"/>
</dbReference>
<feature type="compositionally biased region" description="Basic and acidic residues" evidence="1">
    <location>
        <begin position="182"/>
        <end position="193"/>
    </location>
</feature>
<dbReference type="EMBL" id="BAABIE010000001">
    <property type="protein sequence ID" value="GAA4737382.1"/>
    <property type="molecule type" value="Genomic_DNA"/>
</dbReference>
<dbReference type="SUPFAM" id="SSF54427">
    <property type="entry name" value="NTF2-like"/>
    <property type="match status" value="1"/>
</dbReference>
<evidence type="ECO:0000259" key="3">
    <source>
        <dbReference type="Pfam" id="PF12870"/>
    </source>
</evidence>
<feature type="compositionally biased region" description="Low complexity" evidence="1">
    <location>
        <begin position="27"/>
        <end position="54"/>
    </location>
</feature>
<organism evidence="4 5">
    <name type="scientific">Gordonia alkaliphila</name>
    <dbReference type="NCBI Taxonomy" id="1053547"/>
    <lineage>
        <taxon>Bacteria</taxon>
        <taxon>Bacillati</taxon>
        <taxon>Actinomycetota</taxon>
        <taxon>Actinomycetes</taxon>
        <taxon>Mycobacteriales</taxon>
        <taxon>Gordoniaceae</taxon>
        <taxon>Gordonia</taxon>
    </lineage>
</organism>
<dbReference type="InterPro" id="IPR032710">
    <property type="entry name" value="NTF2-like_dom_sf"/>
</dbReference>
<evidence type="ECO:0000256" key="1">
    <source>
        <dbReference type="SAM" id="MobiDB-lite"/>
    </source>
</evidence>
<keyword evidence="2" id="KW-0812">Transmembrane</keyword>
<dbReference type="RefSeq" id="WP_345311989.1">
    <property type="nucleotide sequence ID" value="NZ_BAABIE010000001.1"/>
</dbReference>
<feature type="compositionally biased region" description="Acidic residues" evidence="1">
    <location>
        <begin position="94"/>
        <end position="166"/>
    </location>
</feature>
<feature type="transmembrane region" description="Helical" evidence="2">
    <location>
        <begin position="298"/>
        <end position="319"/>
    </location>
</feature>
<evidence type="ECO:0000256" key="2">
    <source>
        <dbReference type="SAM" id="Phobius"/>
    </source>
</evidence>
<gene>
    <name evidence="4" type="ORF">GCM10023217_00360</name>
</gene>
<dbReference type="InterPro" id="IPR024267">
    <property type="entry name" value="DUF4878"/>
</dbReference>
<evidence type="ECO:0000313" key="5">
    <source>
        <dbReference type="Proteomes" id="UP001500822"/>
    </source>
</evidence>
<proteinExistence type="predicted"/>
<reference evidence="5" key="1">
    <citation type="journal article" date="2019" name="Int. J. Syst. Evol. Microbiol.">
        <title>The Global Catalogue of Microorganisms (GCM) 10K type strain sequencing project: providing services to taxonomists for standard genome sequencing and annotation.</title>
        <authorList>
            <consortium name="The Broad Institute Genomics Platform"/>
            <consortium name="The Broad Institute Genome Sequencing Center for Infectious Disease"/>
            <person name="Wu L."/>
            <person name="Ma J."/>
        </authorList>
    </citation>
    <scope>NUCLEOTIDE SEQUENCE [LARGE SCALE GENOMIC DNA]</scope>
    <source>
        <strain evidence="5">JCM 18077</strain>
    </source>
</reference>
<feature type="region of interest" description="Disordered" evidence="1">
    <location>
        <begin position="19"/>
        <end position="212"/>
    </location>
</feature>
<feature type="compositionally biased region" description="Low complexity" evidence="1">
    <location>
        <begin position="265"/>
        <end position="274"/>
    </location>
</feature>
<sequence>MTPDNDKNSAVQKVVDAFRARRAGESDPAAAEPTDTPDAPDTVADVDAAAPAETSVIKIEPGQTPGGGDSESPTKAFAIPAAAAAAAAAAAGQDTEETPLPEVDGDEDPEDEAAEPESDDATEEAPAEEAPATEDPADEAPADDEADDEATTDEAAADEAPADDPATDERETTVVAIPGTGERAETPARRDVESVDPDADPRGPIVEHPIELGETEADADAASDEAASDESATEIIDAAAVSAAANAAAPTEQIAVPDDVAAAAAAETKPAEQAWSTSAHQPEVIAPATTDEPKKGRVGLWAAIVVALVIVAAVLIWFFGFNESEQDKVADAAETYQTAMADGDLEALKAITCGEQYAIYADMSPEEFTQAYESQKSRNQMMLFKDVNAVAIDGDTARVGVDVYSTDDPNTTTSAQVTLSKVNGEWKVCAKP</sequence>
<dbReference type="Pfam" id="PF12870">
    <property type="entry name" value="DUF4878"/>
    <property type="match status" value="1"/>
</dbReference>